<dbReference type="GeneID" id="34528087"/>
<name>J7S2Z8_HUIN7</name>
<accession>J7S2Z8</accession>
<dbReference type="InterPro" id="IPR006166">
    <property type="entry name" value="ERCC4_domain"/>
</dbReference>
<dbReference type="STRING" id="1071383.J7S2Z8"/>
<dbReference type="Proteomes" id="UP000006310">
    <property type="component" value="Chromosome 10"/>
</dbReference>
<dbReference type="AlphaFoldDB" id="J7S2Z8"/>
<dbReference type="SMART" id="SM00891">
    <property type="entry name" value="ERCC4"/>
    <property type="match status" value="1"/>
</dbReference>
<evidence type="ECO:0000313" key="3">
    <source>
        <dbReference type="EMBL" id="CCK72332.1"/>
    </source>
</evidence>
<evidence type="ECO:0000256" key="1">
    <source>
        <dbReference type="SAM" id="MobiDB-lite"/>
    </source>
</evidence>
<dbReference type="eggNOG" id="ENOG502RY0Q">
    <property type="taxonomic scope" value="Eukaryota"/>
</dbReference>
<dbReference type="GO" id="GO:0061982">
    <property type="term" value="P:meiosis I cell cycle process"/>
    <property type="evidence" value="ECO:0007669"/>
    <property type="project" value="UniProtKB-ARBA"/>
</dbReference>
<proteinExistence type="predicted"/>
<dbReference type="EMBL" id="HE978323">
    <property type="protein sequence ID" value="CCK72332.1"/>
    <property type="molecule type" value="Genomic_DNA"/>
</dbReference>
<gene>
    <name evidence="3" type="primary">KNAG0J02530</name>
    <name evidence="3" type="ordered locus">KNAG_0J02530</name>
</gene>
<dbReference type="InterPro" id="IPR047521">
    <property type="entry name" value="XPF_nuclease_EME1_ascomycetes"/>
</dbReference>
<feature type="compositionally biased region" description="Polar residues" evidence="1">
    <location>
        <begin position="89"/>
        <end position="102"/>
    </location>
</feature>
<sequence length="678" mass="77378">MNHEVIEIEDESTSAITLGKGEDSFRPNVIDLSLMEDQSVSANKSTGNSAYPSSPVFKRVLPNANDIEGVSGSLEISIPFAHDEPSAHTEGSSQRVSSSQADKSNRMKSTRILDDLLLDSSLDHSLGVGKGFIPTVKCPEDSKNVTPQKPGTNNQHDRLFPQNGTSIRDSNIPGDDVKLAQNDAFFSNGNIFGGDMLPAQNVLDEFPISSPISMEKNSVTEQGKDPQLFPDLQKSMKSIPRKRTIKNKGFSIKTNADTVELDTPFFLDDTTDVFQDYTKSLPGSPLTKRRKAQNTQIHRKKTNEPIGLLKRSATVDLSGLYNDDKAHLKNDFSKLARYITNGQIFTEDESRSLVFKHYNENRTAFKQANQIYRDNEKARESIIVEIPKSLLRIATELDFDIKDTIKPATVQTSYDNDIPRIRFLRRCDSVYDFKHDYYYPCDRKIIEENTTLLYYEAKSFFLQYSKNKKSLYNSIRETLKKDKLVILVLYDLGKFRKGLETLQDKKYKDLVNQQLTGKESPTKSSQIARKNAQELESLNMQYFDVEQRIQYISREWNMKVHTVNSHLDFLHSLTNLTSLIGKQRMDPALRFMQYAHLNVRAGKDKTDILRKTLHEIGRMPELRARGITKEYTTFQSLFHDFCSAELRSAPDGGHLMTESMEKRMYKLFTSKDPNENIE</sequence>
<feature type="compositionally biased region" description="Polar residues" evidence="1">
    <location>
        <begin position="144"/>
        <end position="154"/>
    </location>
</feature>
<reference evidence="4" key="2">
    <citation type="submission" date="2012-08" db="EMBL/GenBank/DDBJ databases">
        <title>Genome sequence of Kazachstania naganishii.</title>
        <authorList>
            <person name="Gordon J.L."/>
            <person name="Armisen D."/>
            <person name="Proux-Wera E."/>
            <person name="OhEigeartaigh S.S."/>
            <person name="Byrne K.P."/>
            <person name="Wolfe K.H."/>
        </authorList>
    </citation>
    <scope>NUCLEOTIDE SEQUENCE [LARGE SCALE GENOMIC DNA]</scope>
    <source>
        <strain evidence="4">ATCC MYA-139 / BCRC 22969 / CBS 8797 / CCRC 22969 / KCTC 17520 / NBRC 10181 / NCYC 3082</strain>
    </source>
</reference>
<dbReference type="HOGENOM" id="CLU_023637_0_0_1"/>
<organism evidence="3 4">
    <name type="scientific">Huiozyma naganishii (strain ATCC MYA-139 / BCRC 22969 / CBS 8797 / KCTC 17520 / NBRC 10181 / NCYC 3082 / Yp74L-3)</name>
    <name type="common">Yeast</name>
    <name type="synonym">Kazachstania naganishii</name>
    <dbReference type="NCBI Taxonomy" id="1071383"/>
    <lineage>
        <taxon>Eukaryota</taxon>
        <taxon>Fungi</taxon>
        <taxon>Dikarya</taxon>
        <taxon>Ascomycota</taxon>
        <taxon>Saccharomycotina</taxon>
        <taxon>Saccharomycetes</taxon>
        <taxon>Saccharomycetales</taxon>
        <taxon>Saccharomycetaceae</taxon>
        <taxon>Huiozyma</taxon>
    </lineage>
</organism>
<reference evidence="3 4" key="1">
    <citation type="journal article" date="2011" name="Proc. Natl. Acad. Sci. U.S.A.">
        <title>Evolutionary erosion of yeast sex chromosomes by mating-type switching accidents.</title>
        <authorList>
            <person name="Gordon J.L."/>
            <person name="Armisen D."/>
            <person name="Proux-Wera E."/>
            <person name="Oheigeartaigh S.S."/>
            <person name="Byrne K.P."/>
            <person name="Wolfe K.H."/>
        </authorList>
    </citation>
    <scope>NUCLEOTIDE SEQUENCE [LARGE SCALE GENOMIC DNA]</scope>
    <source>
        <strain evidence="4">ATCC MYA-139 / BCRC 22969 / CBS 8797 / CCRC 22969 / KCTC 17520 / NBRC 10181 / NCYC 3082</strain>
    </source>
</reference>
<dbReference type="KEGG" id="kng:KNAG_0J02530"/>
<dbReference type="GO" id="GO:0003677">
    <property type="term" value="F:DNA binding"/>
    <property type="evidence" value="ECO:0007669"/>
    <property type="project" value="InterPro"/>
</dbReference>
<dbReference type="GO" id="GO:0004518">
    <property type="term" value="F:nuclease activity"/>
    <property type="evidence" value="ECO:0007669"/>
    <property type="project" value="InterPro"/>
</dbReference>
<dbReference type="OrthoDB" id="343092at2759"/>
<feature type="region of interest" description="Disordered" evidence="1">
    <location>
        <begin position="83"/>
        <end position="107"/>
    </location>
</feature>
<feature type="domain" description="ERCC4" evidence="2">
    <location>
        <begin position="381"/>
        <end position="642"/>
    </location>
</feature>
<evidence type="ECO:0000313" key="4">
    <source>
        <dbReference type="Proteomes" id="UP000006310"/>
    </source>
</evidence>
<dbReference type="GO" id="GO:0006310">
    <property type="term" value="P:DNA recombination"/>
    <property type="evidence" value="ECO:0007669"/>
    <property type="project" value="UniProtKB-ARBA"/>
</dbReference>
<dbReference type="RefSeq" id="XP_022466577.1">
    <property type="nucleotide sequence ID" value="XM_022610264.1"/>
</dbReference>
<dbReference type="CDD" id="cd20085">
    <property type="entry name" value="XPF_nuclease_Mms4"/>
    <property type="match status" value="1"/>
</dbReference>
<protein>
    <recommendedName>
        <fullName evidence="2">ERCC4 domain-containing protein</fullName>
    </recommendedName>
</protein>
<feature type="region of interest" description="Disordered" evidence="1">
    <location>
        <begin position="139"/>
        <end position="162"/>
    </location>
</feature>
<keyword evidence="4" id="KW-1185">Reference proteome</keyword>
<evidence type="ECO:0000259" key="2">
    <source>
        <dbReference type="SMART" id="SM00891"/>
    </source>
</evidence>